<comment type="caution">
    <text evidence="1">The sequence shown here is derived from an EMBL/GenBank/DDBJ whole genome shotgun (WGS) entry which is preliminary data.</text>
</comment>
<protein>
    <submittedName>
        <fullName evidence="1">Uncharacterized protein</fullName>
    </submittedName>
</protein>
<proteinExistence type="predicted"/>
<dbReference type="RefSeq" id="WP_301857397.1">
    <property type="nucleotide sequence ID" value="NZ_JAUJWU010000005.1"/>
</dbReference>
<dbReference type="EMBL" id="JAUJWU010000005">
    <property type="protein sequence ID" value="MDN7247088.1"/>
    <property type="molecule type" value="Genomic_DNA"/>
</dbReference>
<reference evidence="1 2" key="1">
    <citation type="submission" date="2023-07" db="EMBL/GenBank/DDBJ databases">
        <title>Novel species in genus Planococcus.</title>
        <authorList>
            <person name="Ning S."/>
        </authorList>
    </citation>
    <scope>NUCLEOTIDE SEQUENCE [LARGE SCALE GENOMIC DNA]</scope>
    <source>
        <strain evidence="1 2">N017</strain>
    </source>
</reference>
<evidence type="ECO:0000313" key="2">
    <source>
        <dbReference type="Proteomes" id="UP001172142"/>
    </source>
</evidence>
<name>A0ABT8NH49_9BACL</name>
<organism evidence="1 2">
    <name type="scientific">Planococcus shenhongbingii</name>
    <dbReference type="NCBI Taxonomy" id="3058398"/>
    <lineage>
        <taxon>Bacteria</taxon>
        <taxon>Bacillati</taxon>
        <taxon>Bacillota</taxon>
        <taxon>Bacilli</taxon>
        <taxon>Bacillales</taxon>
        <taxon>Caryophanaceae</taxon>
        <taxon>Planococcus</taxon>
    </lineage>
</organism>
<sequence length="416" mass="48830">MDVKFDLYDNISWAGEDCKKEYIYKIDHFLKGYQQVSLQKGNTYLYILNNIENHLFHGALCGEALYFLIKRIEENSLSINISKILREIYTYSFVSLPPSFYSNDKELRMLDTFDINGQDYFAIKLIEHGESATVYNSLVKFLLAYSKWRSKEEIKEKQYFVNNEVEGEDGFTSESSEIDEDLMYWINVNDGESPGNGLPPSDRITADDFYTDTHYTHEVIGFVKNIMNRYMKIVMDAKQFSINEKMKLVDWYSKSVNRVNLNSSLIFNILNFVSKEIQVELSYRINIDNLYFPMENNFFKDTSTLNFHVGNLDLSDLHVDCNYYIGVKFEEEKVHSIYAKRSDVDTESEYFQKHVREEFISNSLGVFIEELYNDIFKHSSIKSQNHSSSTWKVFCEKNPKYAPKVTVLDESDDLPF</sequence>
<evidence type="ECO:0000313" key="1">
    <source>
        <dbReference type="EMBL" id="MDN7247088.1"/>
    </source>
</evidence>
<gene>
    <name evidence="1" type="ORF">QWY13_16535</name>
</gene>
<dbReference type="Proteomes" id="UP001172142">
    <property type="component" value="Unassembled WGS sequence"/>
</dbReference>
<accession>A0ABT8NH49</accession>
<keyword evidence="2" id="KW-1185">Reference proteome</keyword>